<dbReference type="GO" id="GO:0004252">
    <property type="term" value="F:serine-type endopeptidase activity"/>
    <property type="evidence" value="ECO:0007669"/>
    <property type="project" value="InterPro"/>
</dbReference>
<dbReference type="AlphaFoldDB" id="A0A5M8PUE9"/>
<keyword evidence="4 6" id="KW-0472">Membrane</keyword>
<evidence type="ECO:0000256" key="6">
    <source>
        <dbReference type="SAM" id="Phobius"/>
    </source>
</evidence>
<evidence type="ECO:0000256" key="4">
    <source>
        <dbReference type="ARBA" id="ARBA00023136"/>
    </source>
</evidence>
<evidence type="ECO:0000313" key="10">
    <source>
        <dbReference type="EMBL" id="KAA6413036.1"/>
    </source>
</evidence>
<dbReference type="PANTHER" id="PTHR24096:SF265">
    <property type="entry name" value="ENZYME, PUTATIVE (AFU_ORTHOLOGUE AFUA_5G14270)-RELATED"/>
    <property type="match status" value="1"/>
</dbReference>
<dbReference type="OrthoDB" id="6509636at2759"/>
<evidence type="ECO:0000256" key="2">
    <source>
        <dbReference type="ARBA" id="ARBA00022692"/>
    </source>
</evidence>
<dbReference type="GO" id="GO:0016405">
    <property type="term" value="F:CoA-ligase activity"/>
    <property type="evidence" value="ECO:0007669"/>
    <property type="project" value="TreeGrafter"/>
</dbReference>
<feature type="transmembrane region" description="Helical" evidence="6">
    <location>
        <begin position="78"/>
        <end position="96"/>
    </location>
</feature>
<feature type="domain" description="Peptidase S54 rhomboid" evidence="8">
    <location>
        <begin position="657"/>
        <end position="818"/>
    </location>
</feature>
<dbReference type="InterPro" id="IPR022764">
    <property type="entry name" value="Peptidase_S54_rhomboid_dom"/>
</dbReference>
<sequence length="853" mass="92977">MGFKAPRTTKIPSKDLLSWTFDELPYDQDQPIYIDAANPSRSLSARQAKPLIRKLVAGFRNAGLKEGEVVCVHSFNDIYYSLLFLAIVAAGGIFAGTNPGYTTSELVHHIRTSHTKFLIVEPELLDPILHAAKECKILERNIFMFDIHQPPRYGFESWTALLKHGEQDWVRFDDEETSKKTTAARLYSSGTTGLPKAAICSHYNLVAQHQGVFEDLPRPWDVRRLVCLPMFHAACVPVGHTTPLRSGHVAYVMRRFELEPFLRNIEQYQITDIGLVPPLALAVIMSPLRSKYSMKSVRNAVCGAAPLKKGPQSRFQALLAPNAAFTQVWGMTETTCIATLFFPGERDDEGSVGRPIANLEIKLIDDDGKDVTGYGVRGELCVRGPTIFSGYLNPEANKAAFDGHGWFKTGDIGYCDGKTKKWFIIDRKKELIKVRGFQVAPPELEAVLLMHPEIVDAAVIGVVMDDAELPRAYVVRRPDSAAAKDLTEEMVKDYSAGRLAKYKRLEGGVSFVDAIPRNASGKILKTLLRERAKKELEDGQFVIAYAAGSQHVPLSQCSPPAATPPIPITPPPDATVTTTQPIQTLPQNLPAPPSPAPLPLLPHPPPNPPPATLIALCTTIYAYSLYAAHQSTTHHNPAPSTLLSTHFILSLPNLRAGRYHTLLTHTLTHLTPLHLLVNLYALYSFAPPLIATFGPRPFLALFLAAGTLGGAVPMAWQAYQERRRDAAAAEQGAGVRYEGAVGASAAVLGLVGAEACLAPRGLVYVFPLPVAVPAYLAVGGFAVFSAAALRFGWVPGWGHLAHLTGTTVGVLAYAVVLRGRFRGGDTREFMRSGTISVDVSFKKANSTAQVQTF</sequence>
<gene>
    <name evidence="10" type="ORF">FRX48_02779</name>
</gene>
<dbReference type="CDD" id="cd05911">
    <property type="entry name" value="Firefly_Luc_like"/>
    <property type="match status" value="1"/>
</dbReference>
<dbReference type="InterPro" id="IPR000873">
    <property type="entry name" value="AMP-dep_synth/lig_dom"/>
</dbReference>
<feature type="region of interest" description="Disordered" evidence="5">
    <location>
        <begin position="554"/>
        <end position="598"/>
    </location>
</feature>
<feature type="domain" description="AMP-binding enzyme C-terminal" evidence="9">
    <location>
        <begin position="443"/>
        <end position="522"/>
    </location>
</feature>
<dbReference type="SUPFAM" id="SSF144091">
    <property type="entry name" value="Rhomboid-like"/>
    <property type="match status" value="1"/>
</dbReference>
<comment type="subcellular location">
    <subcellularLocation>
        <location evidence="1">Membrane</location>
        <topology evidence="1">Multi-pass membrane protein</topology>
    </subcellularLocation>
</comment>
<keyword evidence="2 6" id="KW-0812">Transmembrane</keyword>
<dbReference type="Proteomes" id="UP000324767">
    <property type="component" value="Unassembled WGS sequence"/>
</dbReference>
<feature type="compositionally biased region" description="Low complexity" evidence="5">
    <location>
        <begin position="574"/>
        <end position="588"/>
    </location>
</feature>
<keyword evidence="3 6" id="KW-1133">Transmembrane helix</keyword>
<dbReference type="EMBL" id="VXIT01000004">
    <property type="protein sequence ID" value="KAA6413036.1"/>
    <property type="molecule type" value="Genomic_DNA"/>
</dbReference>
<comment type="caution">
    <text evidence="10">The sequence shown here is derived from an EMBL/GenBank/DDBJ whole genome shotgun (WGS) entry which is preliminary data.</text>
</comment>
<evidence type="ECO:0000259" key="8">
    <source>
        <dbReference type="Pfam" id="PF01694"/>
    </source>
</evidence>
<keyword evidence="10" id="KW-0436">Ligase</keyword>
<dbReference type="Pfam" id="PF01694">
    <property type="entry name" value="Rhomboid"/>
    <property type="match status" value="1"/>
</dbReference>
<dbReference type="InterPro" id="IPR025110">
    <property type="entry name" value="AMP-bd_C"/>
</dbReference>
<evidence type="ECO:0000313" key="11">
    <source>
        <dbReference type="Proteomes" id="UP000324767"/>
    </source>
</evidence>
<accession>A0A5M8PUE9</accession>
<evidence type="ECO:0000259" key="7">
    <source>
        <dbReference type="Pfam" id="PF00501"/>
    </source>
</evidence>
<evidence type="ECO:0000256" key="5">
    <source>
        <dbReference type="SAM" id="MobiDB-lite"/>
    </source>
</evidence>
<feature type="transmembrane region" description="Helical" evidence="6">
    <location>
        <begin position="698"/>
        <end position="719"/>
    </location>
</feature>
<evidence type="ECO:0000259" key="9">
    <source>
        <dbReference type="Pfam" id="PF13193"/>
    </source>
</evidence>
<dbReference type="GO" id="GO:0016020">
    <property type="term" value="C:membrane"/>
    <property type="evidence" value="ECO:0007669"/>
    <property type="project" value="UniProtKB-SubCell"/>
</dbReference>
<dbReference type="SUPFAM" id="SSF56801">
    <property type="entry name" value="Acetyl-CoA synthetase-like"/>
    <property type="match status" value="1"/>
</dbReference>
<feature type="transmembrane region" description="Helical" evidence="6">
    <location>
        <begin position="799"/>
        <end position="817"/>
    </location>
</feature>
<dbReference type="Pfam" id="PF00501">
    <property type="entry name" value="AMP-binding"/>
    <property type="match status" value="1"/>
</dbReference>
<proteinExistence type="predicted"/>
<dbReference type="InterPro" id="IPR042099">
    <property type="entry name" value="ANL_N_sf"/>
</dbReference>
<protein>
    <submittedName>
        <fullName evidence="10">4-coumarate-ligase</fullName>
    </submittedName>
</protein>
<feature type="domain" description="AMP-dependent synthetase/ligase" evidence="7">
    <location>
        <begin position="29"/>
        <end position="392"/>
    </location>
</feature>
<evidence type="ECO:0000256" key="1">
    <source>
        <dbReference type="ARBA" id="ARBA00004141"/>
    </source>
</evidence>
<feature type="compositionally biased region" description="Pro residues" evidence="5">
    <location>
        <begin position="589"/>
        <end position="598"/>
    </location>
</feature>
<dbReference type="Gene3D" id="1.20.1540.10">
    <property type="entry name" value="Rhomboid-like"/>
    <property type="match status" value="1"/>
</dbReference>
<feature type="transmembrane region" description="Helical" evidence="6">
    <location>
        <begin position="770"/>
        <end position="793"/>
    </location>
</feature>
<dbReference type="InterPro" id="IPR035952">
    <property type="entry name" value="Rhomboid-like_sf"/>
</dbReference>
<dbReference type="Gene3D" id="3.40.50.12780">
    <property type="entry name" value="N-terminal domain of ligase-like"/>
    <property type="match status" value="1"/>
</dbReference>
<dbReference type="GO" id="GO:0019748">
    <property type="term" value="P:secondary metabolic process"/>
    <property type="evidence" value="ECO:0007669"/>
    <property type="project" value="TreeGrafter"/>
</dbReference>
<dbReference type="PANTHER" id="PTHR24096">
    <property type="entry name" value="LONG-CHAIN-FATTY-ACID--COA LIGASE"/>
    <property type="match status" value="1"/>
</dbReference>
<dbReference type="InterPro" id="IPR045851">
    <property type="entry name" value="AMP-bd_C_sf"/>
</dbReference>
<evidence type="ECO:0000256" key="3">
    <source>
        <dbReference type="ARBA" id="ARBA00022989"/>
    </source>
</evidence>
<dbReference type="Pfam" id="PF13193">
    <property type="entry name" value="AMP-binding_C"/>
    <property type="match status" value="1"/>
</dbReference>
<organism evidence="10 11">
    <name type="scientific">Lasallia pustulata</name>
    <dbReference type="NCBI Taxonomy" id="136370"/>
    <lineage>
        <taxon>Eukaryota</taxon>
        <taxon>Fungi</taxon>
        <taxon>Dikarya</taxon>
        <taxon>Ascomycota</taxon>
        <taxon>Pezizomycotina</taxon>
        <taxon>Lecanoromycetes</taxon>
        <taxon>OSLEUM clade</taxon>
        <taxon>Umbilicariomycetidae</taxon>
        <taxon>Umbilicariales</taxon>
        <taxon>Umbilicariaceae</taxon>
        <taxon>Lasallia</taxon>
    </lineage>
</organism>
<reference evidence="10 11" key="1">
    <citation type="submission" date="2019-09" db="EMBL/GenBank/DDBJ databases">
        <title>The hologenome of the rock-dwelling lichen Lasallia pustulata.</title>
        <authorList>
            <person name="Greshake Tzovaras B."/>
            <person name="Segers F."/>
            <person name="Bicker A."/>
            <person name="Dal Grande F."/>
            <person name="Otte J."/>
            <person name="Hankeln T."/>
            <person name="Schmitt I."/>
            <person name="Ebersberger I."/>
        </authorList>
    </citation>
    <scope>NUCLEOTIDE SEQUENCE [LARGE SCALE GENOMIC DNA]</scope>
    <source>
        <strain evidence="10">A1-1</strain>
    </source>
</reference>
<name>A0A5M8PUE9_9LECA</name>
<dbReference type="Gene3D" id="3.30.300.30">
    <property type="match status" value="1"/>
</dbReference>
<feature type="compositionally biased region" description="Pro residues" evidence="5">
    <location>
        <begin position="561"/>
        <end position="573"/>
    </location>
</feature>